<dbReference type="PANTHER" id="PTHR43400:SF7">
    <property type="entry name" value="FAD-DEPENDENT OXIDOREDUCTASE 2 FAD BINDING DOMAIN-CONTAINING PROTEIN"/>
    <property type="match status" value="1"/>
</dbReference>
<keyword evidence="4" id="KW-0560">Oxidoreductase</keyword>
<protein>
    <submittedName>
        <fullName evidence="6">FAD-dependent oxidoreductase</fullName>
    </submittedName>
</protein>
<evidence type="ECO:0000313" key="6">
    <source>
        <dbReference type="EMBL" id="KAB7660724.1"/>
    </source>
</evidence>
<dbReference type="Gene3D" id="3.50.50.60">
    <property type="entry name" value="FAD/NAD(P)-binding domain"/>
    <property type="match status" value="1"/>
</dbReference>
<evidence type="ECO:0000256" key="3">
    <source>
        <dbReference type="ARBA" id="ARBA00022827"/>
    </source>
</evidence>
<sequence length="493" mass="51701">MRPHGGRHQSAGEPPVKRRTLFLFAGAAGSGLIAGRLSAEPLPREEEADVVVVGTGAAGLSAALATVSEGARRVVVLEKAPMAGGHTIISSGSLAAEKSPEGIVGLTNEILETGEGRADPQLARTLAEGSWGAVERLSALGITWITTPFRAVGAPSARSWNSGSPQSGYDYVQVMMAALRKTNAAVRFLTRAEGLLLSGDGRSVEGLYARTRAGDSVLIRTKAVVLATGGYTASKALRRRFAPELPPELETTASAGGELLDGADGDGILMAEMAGAKLVDMDALQMLPLAGGRLLDYVGGEVWLNDSGERFVSEGAGFREIERAISSQPSKAMWVISDARSPKGATLGLKLMDGTVREAQTLHEAARGMGVPYTALEETIARYNRSVRKHWDDDFGIPMRGLPVETPPFFYGREHFALHYSCGGIAITPRAEVLRPDGLVIAGLYAAGETTGGVHGAARVGGCGLTDAFVFGDIAGREAARRVRALTDRAKAS</sequence>
<dbReference type="InterPro" id="IPR027477">
    <property type="entry name" value="Succ_DH/fumarate_Rdtase_cat_sf"/>
</dbReference>
<dbReference type="SUPFAM" id="SSF56425">
    <property type="entry name" value="Succinate dehydrogenase/fumarate reductase flavoprotein, catalytic domain"/>
    <property type="match status" value="1"/>
</dbReference>
<gene>
    <name evidence="6" type="ORF">GBM95_05510</name>
</gene>
<dbReference type="InterPro" id="IPR003953">
    <property type="entry name" value="FAD-dep_OxRdtase_2_FAD-bd"/>
</dbReference>
<evidence type="ECO:0000256" key="4">
    <source>
        <dbReference type="ARBA" id="ARBA00023002"/>
    </source>
</evidence>
<comment type="caution">
    <text evidence="6">The sequence shown here is derived from an EMBL/GenBank/DDBJ whole genome shotgun (WGS) entry which is preliminary data.</text>
</comment>
<organism evidence="6 7">
    <name type="scientific">Sutterella seckii</name>
    <dbReference type="NCBI Taxonomy" id="1944635"/>
    <lineage>
        <taxon>Bacteria</taxon>
        <taxon>Pseudomonadati</taxon>
        <taxon>Pseudomonadota</taxon>
        <taxon>Betaproteobacteria</taxon>
        <taxon>Burkholderiales</taxon>
        <taxon>Sutterellaceae</taxon>
        <taxon>Sutterella</taxon>
    </lineage>
</organism>
<dbReference type="GO" id="GO:0016491">
    <property type="term" value="F:oxidoreductase activity"/>
    <property type="evidence" value="ECO:0007669"/>
    <property type="project" value="UniProtKB-KW"/>
</dbReference>
<dbReference type="EMBL" id="WEHX01000026">
    <property type="protein sequence ID" value="KAB7660724.1"/>
    <property type="molecule type" value="Genomic_DNA"/>
</dbReference>
<proteinExistence type="predicted"/>
<dbReference type="InterPro" id="IPR036188">
    <property type="entry name" value="FAD/NAD-bd_sf"/>
</dbReference>
<feature type="domain" description="FAD-dependent oxidoreductase 2 FAD-binding" evidence="5">
    <location>
        <begin position="49"/>
        <end position="465"/>
    </location>
</feature>
<name>A0A6I1EP04_9BURK</name>
<evidence type="ECO:0000259" key="5">
    <source>
        <dbReference type="Pfam" id="PF00890"/>
    </source>
</evidence>
<dbReference type="Pfam" id="PF00890">
    <property type="entry name" value="FAD_binding_2"/>
    <property type="match status" value="1"/>
</dbReference>
<evidence type="ECO:0000256" key="1">
    <source>
        <dbReference type="ARBA" id="ARBA00001974"/>
    </source>
</evidence>
<dbReference type="Gene3D" id="3.90.700.10">
    <property type="entry name" value="Succinate dehydrogenase/fumarate reductase flavoprotein, catalytic domain"/>
    <property type="match status" value="1"/>
</dbReference>
<dbReference type="AlphaFoldDB" id="A0A6I1EP04"/>
<keyword evidence="3" id="KW-0274">FAD</keyword>
<evidence type="ECO:0000313" key="7">
    <source>
        <dbReference type="Proteomes" id="UP000430564"/>
    </source>
</evidence>
<dbReference type="PANTHER" id="PTHR43400">
    <property type="entry name" value="FUMARATE REDUCTASE"/>
    <property type="match status" value="1"/>
</dbReference>
<evidence type="ECO:0000256" key="2">
    <source>
        <dbReference type="ARBA" id="ARBA00022630"/>
    </source>
</evidence>
<reference evidence="6 7" key="1">
    <citation type="submission" date="2019-10" db="EMBL/GenBank/DDBJ databases">
        <title>Genome diversity of Sutterella seckii.</title>
        <authorList>
            <person name="Chaplin A.V."/>
            <person name="Sokolova S.R."/>
            <person name="Mosin K.A."/>
            <person name="Ivanova E.L."/>
            <person name="Kochetkova T.O."/>
            <person name="Goltsov A.Y."/>
            <person name="Trofimov D.Y."/>
            <person name="Efimov B.A."/>
        </authorList>
    </citation>
    <scope>NUCLEOTIDE SEQUENCE [LARGE SCALE GENOMIC DNA]</scope>
    <source>
        <strain evidence="6 7">ASD393</strain>
    </source>
</reference>
<dbReference type="InterPro" id="IPR050315">
    <property type="entry name" value="FAD-oxidoreductase_2"/>
</dbReference>
<dbReference type="OrthoDB" id="9813348at2"/>
<accession>A0A6I1EP04</accession>
<dbReference type="SUPFAM" id="SSF51905">
    <property type="entry name" value="FAD/NAD(P)-binding domain"/>
    <property type="match status" value="1"/>
</dbReference>
<keyword evidence="2" id="KW-0285">Flavoprotein</keyword>
<dbReference type="Proteomes" id="UP000430564">
    <property type="component" value="Unassembled WGS sequence"/>
</dbReference>
<comment type="cofactor">
    <cofactor evidence="1">
        <name>FAD</name>
        <dbReference type="ChEBI" id="CHEBI:57692"/>
    </cofactor>
</comment>